<dbReference type="RefSeq" id="WP_188682323.1">
    <property type="nucleotide sequence ID" value="NZ_BMIS01000001.1"/>
</dbReference>
<evidence type="ECO:0008006" key="4">
    <source>
        <dbReference type="Google" id="ProtNLM"/>
    </source>
</evidence>
<keyword evidence="1" id="KW-1133">Transmembrane helix</keyword>
<dbReference type="InterPro" id="IPR021315">
    <property type="entry name" value="Gap/Sap"/>
</dbReference>
<name>A0A917ANI5_9MICC</name>
<organism evidence="2 3">
    <name type="scientific">Nesterenkonia cremea</name>
    <dbReference type="NCBI Taxonomy" id="1882340"/>
    <lineage>
        <taxon>Bacteria</taxon>
        <taxon>Bacillati</taxon>
        <taxon>Actinomycetota</taxon>
        <taxon>Actinomycetes</taxon>
        <taxon>Micrococcales</taxon>
        <taxon>Micrococcaceae</taxon>
        <taxon>Nesterenkonia</taxon>
    </lineage>
</organism>
<evidence type="ECO:0000313" key="2">
    <source>
        <dbReference type="EMBL" id="GGE60128.1"/>
    </source>
</evidence>
<dbReference type="Proteomes" id="UP000633136">
    <property type="component" value="Unassembled WGS sequence"/>
</dbReference>
<feature type="transmembrane region" description="Helical" evidence="1">
    <location>
        <begin position="255"/>
        <end position="272"/>
    </location>
</feature>
<dbReference type="Pfam" id="PF11139">
    <property type="entry name" value="SfLAP"/>
    <property type="match status" value="1"/>
</dbReference>
<gene>
    <name evidence="2" type="ORF">GCM10011401_03750</name>
</gene>
<proteinExistence type="predicted"/>
<keyword evidence="3" id="KW-1185">Reference proteome</keyword>
<keyword evidence="1" id="KW-0472">Membrane</keyword>
<reference evidence="2" key="2">
    <citation type="submission" date="2020-09" db="EMBL/GenBank/DDBJ databases">
        <authorList>
            <person name="Sun Q."/>
            <person name="Zhou Y."/>
        </authorList>
    </citation>
    <scope>NUCLEOTIDE SEQUENCE</scope>
    <source>
        <strain evidence="2">CGMCC 1.15388</strain>
    </source>
</reference>
<feature type="transmembrane region" description="Helical" evidence="1">
    <location>
        <begin position="73"/>
        <end position="98"/>
    </location>
</feature>
<feature type="transmembrane region" description="Helical" evidence="1">
    <location>
        <begin position="215"/>
        <end position="234"/>
    </location>
</feature>
<sequence>MLNHFLSAGPSPLEPLFGLSSLTEGLVPDGAQGAWSILGILGVLALLDSTSFGTLLIPVWLLMAPGRLRGGRILGYLGVVAGAYAAIGLILLASLVLVGDHLIGALSELSAQPAFLLGQAALGAGLIWFSCRLDPFTQAGKERKRRREEARGTGGRVAQFRERAVGDGAQGGAAALLGLALAAVGLEIATLLPYLAGIAVVAAETPEAPMGPAMILFYCMVMITPALVLLVLRLTAHRVLERPLKKLEGFLSRHANGTVALILFLLGLWLVLGAA</sequence>
<dbReference type="AlphaFoldDB" id="A0A917ANI5"/>
<protein>
    <recommendedName>
        <fullName evidence="4">Sap, sulfolipid-1-addressing protein</fullName>
    </recommendedName>
</protein>
<dbReference type="EMBL" id="BMIS01000001">
    <property type="protein sequence ID" value="GGE60128.1"/>
    <property type="molecule type" value="Genomic_DNA"/>
</dbReference>
<evidence type="ECO:0000256" key="1">
    <source>
        <dbReference type="SAM" id="Phobius"/>
    </source>
</evidence>
<feature type="transmembrane region" description="Helical" evidence="1">
    <location>
        <begin position="110"/>
        <end position="131"/>
    </location>
</feature>
<accession>A0A917ANI5</accession>
<keyword evidence="1" id="KW-0812">Transmembrane</keyword>
<comment type="caution">
    <text evidence="2">The sequence shown here is derived from an EMBL/GenBank/DDBJ whole genome shotgun (WGS) entry which is preliminary data.</text>
</comment>
<reference evidence="2" key="1">
    <citation type="journal article" date="2014" name="Int. J. Syst. Evol. Microbiol.">
        <title>Complete genome sequence of Corynebacterium casei LMG S-19264T (=DSM 44701T), isolated from a smear-ripened cheese.</title>
        <authorList>
            <consortium name="US DOE Joint Genome Institute (JGI-PGF)"/>
            <person name="Walter F."/>
            <person name="Albersmeier A."/>
            <person name="Kalinowski J."/>
            <person name="Ruckert C."/>
        </authorList>
    </citation>
    <scope>NUCLEOTIDE SEQUENCE</scope>
    <source>
        <strain evidence="2">CGMCC 1.15388</strain>
    </source>
</reference>
<feature type="transmembrane region" description="Helical" evidence="1">
    <location>
        <begin position="173"/>
        <end position="195"/>
    </location>
</feature>
<evidence type="ECO:0000313" key="3">
    <source>
        <dbReference type="Proteomes" id="UP000633136"/>
    </source>
</evidence>
<feature type="transmembrane region" description="Helical" evidence="1">
    <location>
        <begin position="34"/>
        <end position="61"/>
    </location>
</feature>